<dbReference type="SUPFAM" id="SSF54236">
    <property type="entry name" value="Ubiquitin-like"/>
    <property type="match status" value="4"/>
</dbReference>
<evidence type="ECO:0000259" key="2">
    <source>
        <dbReference type="PROSITE" id="PS50053"/>
    </source>
</evidence>
<keyword evidence="1" id="KW-1017">Isopeptide bond</keyword>
<dbReference type="InterPro" id="IPR019954">
    <property type="entry name" value="Ubiquitin_CS"/>
</dbReference>
<feature type="domain" description="Ubiquitin-like" evidence="2">
    <location>
        <begin position="228"/>
        <end position="293"/>
    </location>
</feature>
<dbReference type="SMART" id="SM00213">
    <property type="entry name" value="UBQ"/>
    <property type="match status" value="4"/>
</dbReference>
<sequence length="312" mass="36137">MQIFVKESLTGKTFSLEVESCDTIDNVKAKIQDKEGIPPYQQKFIMFGGKKLEDRSSLADYYIKKESILYLVLRDVIQIFFKNLRKTIALEVESSDRIDNVKAQIQDKEGIPRHQQRLVFAGRELEDRRTLADYDIKKDSNLQLLLPLIYGMQIFVKTLRKTITLEVENLDRIDNVKAKIQDKEGIPSYQQRLMFAGKEVEDGRTLADYYIHKKSTLHLVLRSFEDGMQIVVNNYTNKSSIFLEVKSCDRIENVKAKIEDKEGFPAAKQRLVFHGKGLEDGRTLGDYNIQKDNPYWENLCPGLKALTLWLNC</sequence>
<dbReference type="Gene3D" id="3.10.20.90">
    <property type="entry name" value="Phosphatidylinositol 3-kinase Catalytic Subunit, Chain A, domain 1"/>
    <property type="match status" value="4"/>
</dbReference>
<dbReference type="PROSITE" id="PS50053">
    <property type="entry name" value="UBIQUITIN_2"/>
    <property type="match status" value="4"/>
</dbReference>
<dbReference type="FunFam" id="3.10.20.90:FF:000160">
    <property type="entry name" value="Polyubiquitin-C"/>
    <property type="match status" value="3"/>
</dbReference>
<name>A0AAV1B4V7_VICFA</name>
<dbReference type="EMBL" id="OX451741">
    <property type="protein sequence ID" value="CAI8617361.1"/>
    <property type="molecule type" value="Genomic_DNA"/>
</dbReference>
<reference evidence="3 4" key="1">
    <citation type="submission" date="2023-01" db="EMBL/GenBank/DDBJ databases">
        <authorList>
            <person name="Kreplak J."/>
        </authorList>
    </citation>
    <scope>NUCLEOTIDE SEQUENCE [LARGE SCALE GENOMIC DNA]</scope>
</reference>
<dbReference type="PROSITE" id="PS00299">
    <property type="entry name" value="UBIQUITIN_1"/>
    <property type="match status" value="2"/>
</dbReference>
<feature type="domain" description="Ubiquitin-like" evidence="2">
    <location>
        <begin position="77"/>
        <end position="151"/>
    </location>
</feature>
<evidence type="ECO:0000313" key="3">
    <source>
        <dbReference type="EMBL" id="CAI8617361.1"/>
    </source>
</evidence>
<dbReference type="InterPro" id="IPR050158">
    <property type="entry name" value="Ubiquitin_ubiquitin-like"/>
</dbReference>
<dbReference type="InterPro" id="IPR029071">
    <property type="entry name" value="Ubiquitin-like_domsf"/>
</dbReference>
<keyword evidence="4" id="KW-1185">Reference proteome</keyword>
<dbReference type="Pfam" id="PF00240">
    <property type="entry name" value="ubiquitin"/>
    <property type="match status" value="4"/>
</dbReference>
<dbReference type="AlphaFoldDB" id="A0AAV1B4V7"/>
<dbReference type="Proteomes" id="UP001157006">
    <property type="component" value="Chromosome 6"/>
</dbReference>
<feature type="domain" description="Ubiquitin-like" evidence="2">
    <location>
        <begin position="1"/>
        <end position="74"/>
    </location>
</feature>
<proteinExistence type="predicted"/>
<dbReference type="InterPro" id="IPR000626">
    <property type="entry name" value="Ubiquitin-like_dom"/>
</dbReference>
<dbReference type="InterPro" id="IPR019956">
    <property type="entry name" value="Ubiquitin_dom"/>
</dbReference>
<feature type="domain" description="Ubiquitin-like" evidence="2">
    <location>
        <begin position="152"/>
        <end position="222"/>
    </location>
</feature>
<organism evidence="3 4">
    <name type="scientific">Vicia faba</name>
    <name type="common">Broad bean</name>
    <name type="synonym">Faba vulgaris</name>
    <dbReference type="NCBI Taxonomy" id="3906"/>
    <lineage>
        <taxon>Eukaryota</taxon>
        <taxon>Viridiplantae</taxon>
        <taxon>Streptophyta</taxon>
        <taxon>Embryophyta</taxon>
        <taxon>Tracheophyta</taxon>
        <taxon>Spermatophyta</taxon>
        <taxon>Magnoliopsida</taxon>
        <taxon>eudicotyledons</taxon>
        <taxon>Gunneridae</taxon>
        <taxon>Pentapetalae</taxon>
        <taxon>rosids</taxon>
        <taxon>fabids</taxon>
        <taxon>Fabales</taxon>
        <taxon>Fabaceae</taxon>
        <taxon>Papilionoideae</taxon>
        <taxon>50 kb inversion clade</taxon>
        <taxon>NPAAA clade</taxon>
        <taxon>Hologalegina</taxon>
        <taxon>IRL clade</taxon>
        <taxon>Fabeae</taxon>
        <taxon>Vicia</taxon>
    </lineage>
</organism>
<dbReference type="GO" id="GO:0003729">
    <property type="term" value="F:mRNA binding"/>
    <property type="evidence" value="ECO:0007669"/>
    <property type="project" value="UniProtKB-ARBA"/>
</dbReference>
<accession>A0AAV1B4V7</accession>
<dbReference type="PANTHER" id="PTHR10666">
    <property type="entry name" value="UBIQUITIN"/>
    <property type="match status" value="1"/>
</dbReference>
<dbReference type="PRINTS" id="PR00348">
    <property type="entry name" value="UBIQUITIN"/>
</dbReference>
<gene>
    <name evidence="3" type="ORF">VFH_VI073000</name>
</gene>
<protein>
    <recommendedName>
        <fullName evidence="2">Ubiquitin-like domain-containing protein</fullName>
    </recommendedName>
</protein>
<evidence type="ECO:0000256" key="1">
    <source>
        <dbReference type="ARBA" id="ARBA00022499"/>
    </source>
</evidence>
<evidence type="ECO:0000313" key="4">
    <source>
        <dbReference type="Proteomes" id="UP001157006"/>
    </source>
</evidence>